<sequence length="100" mass="11229">MHAPLYLSRLSEDELLALRSSVQAALEKKRTAYEAALTLIERSLGGSPGRRKRGVKKGTKLSIKFRGPNGEQWTGRGLRPRWLTLLIKKGRKLEDFAVKA</sequence>
<dbReference type="RefSeq" id="WP_096354956.1">
    <property type="nucleotide sequence ID" value="NZ_AP014946.1"/>
</dbReference>
<organism evidence="3 4">
    <name type="scientific">Variibacter gotjawalensis</name>
    <dbReference type="NCBI Taxonomy" id="1333996"/>
    <lineage>
        <taxon>Bacteria</taxon>
        <taxon>Pseudomonadati</taxon>
        <taxon>Pseudomonadota</taxon>
        <taxon>Alphaproteobacteria</taxon>
        <taxon>Hyphomicrobiales</taxon>
        <taxon>Nitrobacteraceae</taxon>
        <taxon>Variibacter</taxon>
    </lineage>
</organism>
<dbReference type="OrthoDB" id="5297879at2"/>
<gene>
    <name evidence="3" type="ORF">GJW-30_1_02044</name>
</gene>
<protein>
    <submittedName>
        <fullName evidence="3">H-NS histone family protein</fullName>
    </submittedName>
</protein>
<dbReference type="SUPFAM" id="SSF81273">
    <property type="entry name" value="H-NS histone-like proteins"/>
    <property type="match status" value="1"/>
</dbReference>
<dbReference type="InterPro" id="IPR027444">
    <property type="entry name" value="H-NS_C_dom"/>
</dbReference>
<feature type="domain" description="DNA-binding protein H-NS-like C-terminal" evidence="2">
    <location>
        <begin position="55"/>
        <end position="98"/>
    </location>
</feature>
<dbReference type="Gene3D" id="4.10.430.10">
    <property type="entry name" value="Histone-like protein H-NS, C-terminal domain"/>
    <property type="match status" value="1"/>
</dbReference>
<dbReference type="SMART" id="SM00528">
    <property type="entry name" value="HNS"/>
    <property type="match status" value="1"/>
</dbReference>
<proteinExistence type="predicted"/>
<evidence type="ECO:0000259" key="2">
    <source>
        <dbReference type="SMART" id="SM00528"/>
    </source>
</evidence>
<accession>A0A0S3PU98</accession>
<dbReference type="EMBL" id="AP014946">
    <property type="protein sequence ID" value="BAT59511.1"/>
    <property type="molecule type" value="Genomic_DNA"/>
</dbReference>
<dbReference type="Pfam" id="PF00816">
    <property type="entry name" value="Histone_HNS"/>
    <property type="match status" value="1"/>
</dbReference>
<evidence type="ECO:0000256" key="1">
    <source>
        <dbReference type="SAM" id="MobiDB-lite"/>
    </source>
</evidence>
<feature type="region of interest" description="Disordered" evidence="1">
    <location>
        <begin position="47"/>
        <end position="68"/>
    </location>
</feature>
<dbReference type="GO" id="GO:0003677">
    <property type="term" value="F:DNA binding"/>
    <property type="evidence" value="ECO:0007669"/>
    <property type="project" value="InterPro"/>
</dbReference>
<evidence type="ECO:0000313" key="3">
    <source>
        <dbReference type="EMBL" id="BAT59511.1"/>
    </source>
</evidence>
<evidence type="ECO:0000313" key="4">
    <source>
        <dbReference type="Proteomes" id="UP000236884"/>
    </source>
</evidence>
<reference evidence="3 4" key="1">
    <citation type="submission" date="2015-08" db="EMBL/GenBank/DDBJ databases">
        <title>Investigation of the bacterial diversity of lava forest soil.</title>
        <authorList>
            <person name="Lee J.S."/>
        </authorList>
    </citation>
    <scope>NUCLEOTIDE SEQUENCE [LARGE SCALE GENOMIC DNA]</scope>
    <source>
        <strain evidence="3 4">GJW-30</strain>
    </source>
</reference>
<keyword evidence="4" id="KW-1185">Reference proteome</keyword>
<dbReference type="KEGG" id="vgo:GJW-30_1_02044"/>
<name>A0A0S3PU98_9BRAD</name>
<dbReference type="AlphaFoldDB" id="A0A0S3PU98"/>
<dbReference type="Proteomes" id="UP000236884">
    <property type="component" value="Chromosome"/>
</dbReference>
<feature type="compositionally biased region" description="Basic residues" evidence="1">
    <location>
        <begin position="49"/>
        <end position="59"/>
    </location>
</feature>
<dbReference type="InterPro" id="IPR037150">
    <property type="entry name" value="H-NS_C_dom_sf"/>
</dbReference>